<evidence type="ECO:0000313" key="1">
    <source>
        <dbReference type="EMBL" id="KAI4830688.1"/>
    </source>
</evidence>
<organism evidence="1 2">
    <name type="scientific">Chaenocephalus aceratus</name>
    <name type="common">Blackfin icefish</name>
    <name type="synonym">Chaenichthys aceratus</name>
    <dbReference type="NCBI Taxonomy" id="36190"/>
    <lineage>
        <taxon>Eukaryota</taxon>
        <taxon>Metazoa</taxon>
        <taxon>Chordata</taxon>
        <taxon>Craniata</taxon>
        <taxon>Vertebrata</taxon>
        <taxon>Euteleostomi</taxon>
        <taxon>Actinopterygii</taxon>
        <taxon>Neopterygii</taxon>
        <taxon>Teleostei</taxon>
        <taxon>Neoteleostei</taxon>
        <taxon>Acanthomorphata</taxon>
        <taxon>Eupercaria</taxon>
        <taxon>Perciformes</taxon>
        <taxon>Notothenioidei</taxon>
        <taxon>Channichthyidae</taxon>
        <taxon>Chaenocephalus</taxon>
    </lineage>
</organism>
<accession>A0ACB9XUM8</accession>
<evidence type="ECO:0000313" key="2">
    <source>
        <dbReference type="Proteomes" id="UP001057452"/>
    </source>
</evidence>
<keyword evidence="2" id="KW-1185">Reference proteome</keyword>
<dbReference type="Proteomes" id="UP001057452">
    <property type="component" value="Chromosome 3"/>
</dbReference>
<name>A0ACB9XUM8_CHAAC</name>
<gene>
    <name evidence="1" type="ORF">KUCAC02_002304</name>
</gene>
<dbReference type="EMBL" id="CM043787">
    <property type="protein sequence ID" value="KAI4830688.1"/>
    <property type="molecule type" value="Genomic_DNA"/>
</dbReference>
<comment type="caution">
    <text evidence="1">The sequence shown here is derived from an EMBL/GenBank/DDBJ whole genome shotgun (WGS) entry which is preliminary data.</text>
</comment>
<protein>
    <submittedName>
        <fullName evidence="1">Uncharacterized protein</fullName>
    </submittedName>
</protein>
<reference evidence="1" key="1">
    <citation type="submission" date="2022-05" db="EMBL/GenBank/DDBJ databases">
        <title>Chromosome-level genome of Chaenocephalus aceratus.</title>
        <authorList>
            <person name="Park H."/>
        </authorList>
    </citation>
    <scope>NUCLEOTIDE SEQUENCE</scope>
    <source>
        <strain evidence="1">KU_202001</strain>
    </source>
</reference>
<sequence length="81" mass="8415">MQQLAAPLLAARGTDSTVHEAGTISTGKVRNGEVRVADRSNLGQETFMMITSSNKIRSPTAAVMVLGERSILVISGSGSLA</sequence>
<proteinExistence type="predicted"/>